<dbReference type="Proteomes" id="UP000504638">
    <property type="component" value="Unplaced"/>
</dbReference>
<keyword evidence="2" id="KW-0732">Signal</keyword>
<organism evidence="3">
    <name type="scientific">Eremomyces bilateralis CBS 781.70</name>
    <dbReference type="NCBI Taxonomy" id="1392243"/>
    <lineage>
        <taxon>Eukaryota</taxon>
        <taxon>Fungi</taxon>
        <taxon>Dikarya</taxon>
        <taxon>Ascomycota</taxon>
        <taxon>Pezizomycotina</taxon>
        <taxon>Dothideomycetes</taxon>
        <taxon>Dothideomycetes incertae sedis</taxon>
        <taxon>Eremomycetales</taxon>
        <taxon>Eremomycetaceae</taxon>
        <taxon>Eremomyces</taxon>
    </lineage>
</organism>
<feature type="transmembrane region" description="Helical" evidence="1">
    <location>
        <begin position="235"/>
        <end position="255"/>
    </location>
</feature>
<keyword evidence="1" id="KW-1133">Transmembrane helix</keyword>
<dbReference type="AlphaFoldDB" id="A0A6G1GEA4"/>
<dbReference type="EMBL" id="ML975150">
    <property type="protein sequence ID" value="KAF1816388.1"/>
    <property type="molecule type" value="Genomic_DNA"/>
</dbReference>
<evidence type="ECO:0000256" key="1">
    <source>
        <dbReference type="SAM" id="Phobius"/>
    </source>
</evidence>
<accession>A0A6G1GEA4</accession>
<reference evidence="5" key="2">
    <citation type="submission" date="2020-04" db="EMBL/GenBank/DDBJ databases">
        <authorList>
            <consortium name="NCBI Genome Project"/>
        </authorList>
    </citation>
    <scope>NUCLEOTIDE SEQUENCE</scope>
    <source>
        <strain evidence="5">CBS 781.70</strain>
    </source>
</reference>
<keyword evidence="1" id="KW-0812">Transmembrane</keyword>
<gene>
    <name evidence="3 5" type="ORF">P152DRAFT_470416</name>
</gene>
<feature type="signal peptide" evidence="2">
    <location>
        <begin position="1"/>
        <end position="24"/>
    </location>
</feature>
<evidence type="ECO:0000256" key="2">
    <source>
        <dbReference type="SAM" id="SignalP"/>
    </source>
</evidence>
<evidence type="ECO:0000313" key="4">
    <source>
        <dbReference type="Proteomes" id="UP000504638"/>
    </source>
</evidence>
<name>A0A6G1GEA4_9PEZI</name>
<evidence type="ECO:0000313" key="3">
    <source>
        <dbReference type="EMBL" id="KAF1816388.1"/>
    </source>
</evidence>
<feature type="chain" id="PRO_5044632045" evidence="2">
    <location>
        <begin position="25"/>
        <end position="278"/>
    </location>
</feature>
<proteinExistence type="predicted"/>
<dbReference type="RefSeq" id="XP_033538019.1">
    <property type="nucleotide sequence ID" value="XM_033680973.1"/>
</dbReference>
<evidence type="ECO:0000313" key="5">
    <source>
        <dbReference type="RefSeq" id="XP_033538019.1"/>
    </source>
</evidence>
<sequence length="278" mass="31018">MLGHLMNAGTWLYIILSLIQAADAQVVIYTATYTLVTTLTTITTAPPPVFRTDEFGSLILSRSGPTCTQVAVTTYPASEEEAVFSAHDAGDLKRRSISSVTVDGEPVATDMMVLYDMSCWWDDEDTGRATTTKTALGVTMGAEVARPPGPGRSSANTLVNPIRAAKRWLVDPVVALYRQESVKEYNSMYVGKVPAHGFGKRDSDNETETERESNTYLGLDFSDESIPWDRITIVLLFYDFVLFIVFLLGLLVGLLDRYLNFRRNGTWNGNWEEDRWMD</sequence>
<keyword evidence="1" id="KW-0472">Membrane</keyword>
<dbReference type="GeneID" id="54421543"/>
<keyword evidence="4" id="KW-1185">Reference proteome</keyword>
<protein>
    <submittedName>
        <fullName evidence="3 5">Uncharacterized protein</fullName>
    </submittedName>
</protein>
<reference evidence="5" key="3">
    <citation type="submission" date="2025-04" db="UniProtKB">
        <authorList>
            <consortium name="RefSeq"/>
        </authorList>
    </citation>
    <scope>IDENTIFICATION</scope>
    <source>
        <strain evidence="5">CBS 781.70</strain>
    </source>
</reference>
<reference evidence="3 5" key="1">
    <citation type="submission" date="2020-01" db="EMBL/GenBank/DDBJ databases">
        <authorList>
            <consortium name="DOE Joint Genome Institute"/>
            <person name="Haridas S."/>
            <person name="Albert R."/>
            <person name="Binder M."/>
            <person name="Bloem J."/>
            <person name="Labutti K."/>
            <person name="Salamov A."/>
            <person name="Andreopoulos B."/>
            <person name="Baker S.E."/>
            <person name="Barry K."/>
            <person name="Bills G."/>
            <person name="Bluhm B.H."/>
            <person name="Cannon C."/>
            <person name="Castanera R."/>
            <person name="Culley D.E."/>
            <person name="Daum C."/>
            <person name="Ezra D."/>
            <person name="Gonzalez J.B."/>
            <person name="Henrissat B."/>
            <person name="Kuo A."/>
            <person name="Liang C."/>
            <person name="Lipzen A."/>
            <person name="Lutzoni F."/>
            <person name="Magnuson J."/>
            <person name="Mondo S."/>
            <person name="Nolan M."/>
            <person name="Ohm R."/>
            <person name="Pangilinan J."/>
            <person name="Park H.-J."/>
            <person name="Ramirez L."/>
            <person name="Alfaro M."/>
            <person name="Sun H."/>
            <person name="Tritt A."/>
            <person name="Yoshinaga Y."/>
            <person name="Zwiers L.-H."/>
            <person name="Turgeon B.G."/>
            <person name="Goodwin S.B."/>
            <person name="Spatafora J.W."/>
            <person name="Crous P.W."/>
            <person name="Grigoriev I.V."/>
        </authorList>
    </citation>
    <scope>NUCLEOTIDE SEQUENCE</scope>
    <source>
        <strain evidence="3 5">CBS 781.70</strain>
    </source>
</reference>